<dbReference type="Pfam" id="PF00931">
    <property type="entry name" value="NB-ARC"/>
    <property type="match status" value="2"/>
</dbReference>
<dbReference type="PANTHER" id="PTHR36766:SF70">
    <property type="entry name" value="DISEASE RESISTANCE PROTEIN RGA4"/>
    <property type="match status" value="1"/>
</dbReference>
<name>A0ABM4A159_ZIZJJ</name>
<dbReference type="Pfam" id="PF23598">
    <property type="entry name" value="LRR_14"/>
    <property type="match status" value="1"/>
</dbReference>
<proteinExistence type="predicted"/>
<sequence>MNLEERPDDHKVFTKLDLELNKLGRLPYDPLIYKHVKVIEPLLLSSDKNGEEHVQVVAIVGYRGLGKTKIANYLFNDQNVPSSHFDLRIWVNVPYAFDMKSLVQGIVLYTAKKDAMVKQIESAGKRLSEYALSEICSAMHEINSLSIEQLYKENSAFLETERSAIKDSLHRLDEGELHEELQKIIDGKPLLLVLDGVWNMDTEMWLHFKNLLSNSNVVCGSRIIITTRSKLVGNITASIKKDVYMLSNLDEYESWMQFVLSTFLSIMTEPVNSKVVEIALKIVKRCGGNPFALQIVGKKLRSLDGTRVNPFPGQQIEEVGYEYVQDLCQRSLFEEVEVDHNQNGLVTKIRIAELTQKQAILNHENDFVTKIKMPNLIHDAKRPRIRTIILPSQLQEETQGRLSSSTSKDIITNFKMLRTVNLDNRGMEVVLKFIGKLECLRYIDLSQNKAIKSFPDSITKIRYLMTLKLSSCYGLKELPKDMEKLGHLKHLEIDWCYNLTHMPPRLGNLTQLKTLSDFVLKRSIG</sequence>
<evidence type="ECO:0000256" key="1">
    <source>
        <dbReference type="ARBA" id="ARBA00022737"/>
    </source>
</evidence>
<dbReference type="PRINTS" id="PR00364">
    <property type="entry name" value="DISEASERSIST"/>
</dbReference>
<dbReference type="InterPro" id="IPR032675">
    <property type="entry name" value="LRR_dom_sf"/>
</dbReference>
<dbReference type="Gene3D" id="1.10.8.430">
    <property type="entry name" value="Helical domain of apoptotic protease-activating factors"/>
    <property type="match status" value="1"/>
</dbReference>
<dbReference type="Gene3D" id="3.80.10.10">
    <property type="entry name" value="Ribonuclease Inhibitor"/>
    <property type="match status" value="1"/>
</dbReference>
<dbReference type="Proteomes" id="UP001652623">
    <property type="component" value="Chromosome 2"/>
</dbReference>
<dbReference type="InterPro" id="IPR055414">
    <property type="entry name" value="LRR_R13L4/SHOC2-like"/>
</dbReference>
<organism evidence="5 6">
    <name type="scientific">Ziziphus jujuba</name>
    <name type="common">Chinese jujube</name>
    <name type="synonym">Ziziphus sativa</name>
    <dbReference type="NCBI Taxonomy" id="326968"/>
    <lineage>
        <taxon>Eukaryota</taxon>
        <taxon>Viridiplantae</taxon>
        <taxon>Streptophyta</taxon>
        <taxon>Embryophyta</taxon>
        <taxon>Tracheophyta</taxon>
        <taxon>Spermatophyta</taxon>
        <taxon>Magnoliopsida</taxon>
        <taxon>eudicotyledons</taxon>
        <taxon>Gunneridae</taxon>
        <taxon>Pentapetalae</taxon>
        <taxon>rosids</taxon>
        <taxon>fabids</taxon>
        <taxon>Rosales</taxon>
        <taxon>Rhamnaceae</taxon>
        <taxon>Paliureae</taxon>
        <taxon>Ziziphus</taxon>
    </lineage>
</organism>
<accession>A0ABM4A159</accession>
<feature type="domain" description="NB-ARC" evidence="3">
    <location>
        <begin position="167"/>
        <end position="258"/>
    </location>
</feature>
<reference evidence="6" key="1">
    <citation type="submission" date="2025-08" db="UniProtKB">
        <authorList>
            <consortium name="RefSeq"/>
        </authorList>
    </citation>
    <scope>IDENTIFICATION</scope>
    <source>
        <tissue evidence="6">Seedling</tissue>
    </source>
</reference>
<keyword evidence="1" id="KW-0677">Repeat</keyword>
<evidence type="ECO:0000256" key="2">
    <source>
        <dbReference type="ARBA" id="ARBA00022821"/>
    </source>
</evidence>
<protein>
    <submittedName>
        <fullName evidence="6">Disease resistance protein RGA3</fullName>
    </submittedName>
</protein>
<dbReference type="InterPro" id="IPR002182">
    <property type="entry name" value="NB-ARC"/>
</dbReference>
<keyword evidence="2" id="KW-0611">Plant defense</keyword>
<evidence type="ECO:0000313" key="5">
    <source>
        <dbReference type="Proteomes" id="UP001652623"/>
    </source>
</evidence>
<dbReference type="GeneID" id="132800529"/>
<evidence type="ECO:0000259" key="4">
    <source>
        <dbReference type="Pfam" id="PF23598"/>
    </source>
</evidence>
<evidence type="ECO:0000259" key="3">
    <source>
        <dbReference type="Pfam" id="PF00931"/>
    </source>
</evidence>
<dbReference type="RefSeq" id="XP_060670440.1">
    <property type="nucleotide sequence ID" value="XM_060814457.1"/>
</dbReference>
<dbReference type="InterPro" id="IPR042197">
    <property type="entry name" value="Apaf_helical"/>
</dbReference>
<evidence type="ECO:0000313" key="6">
    <source>
        <dbReference type="RefSeq" id="XP_060670440.1"/>
    </source>
</evidence>
<dbReference type="InterPro" id="IPR027417">
    <property type="entry name" value="P-loop_NTPase"/>
</dbReference>
<dbReference type="SUPFAM" id="SSF52047">
    <property type="entry name" value="RNI-like"/>
    <property type="match status" value="1"/>
</dbReference>
<gene>
    <name evidence="6" type="primary">LOC132800529</name>
</gene>
<feature type="domain" description="Disease resistance R13L4/SHOC-2-like LRR" evidence="4">
    <location>
        <begin position="411"/>
        <end position="520"/>
    </location>
</feature>
<keyword evidence="5" id="KW-1185">Reference proteome</keyword>
<dbReference type="SUPFAM" id="SSF52540">
    <property type="entry name" value="P-loop containing nucleoside triphosphate hydrolases"/>
    <property type="match status" value="1"/>
</dbReference>
<dbReference type="Gene3D" id="3.40.50.300">
    <property type="entry name" value="P-loop containing nucleotide triphosphate hydrolases"/>
    <property type="match status" value="1"/>
</dbReference>
<dbReference type="PANTHER" id="PTHR36766">
    <property type="entry name" value="PLANT BROAD-SPECTRUM MILDEW RESISTANCE PROTEIN RPW8"/>
    <property type="match status" value="1"/>
</dbReference>
<feature type="domain" description="NB-ARC" evidence="3">
    <location>
        <begin position="51"/>
        <end position="140"/>
    </location>
</feature>